<feature type="domain" description="Secretion system C-terminal sorting" evidence="2">
    <location>
        <begin position="206"/>
        <end position="271"/>
    </location>
</feature>
<protein>
    <submittedName>
        <fullName evidence="3">T9SS type A sorting domain-containing protein</fullName>
    </submittedName>
</protein>
<dbReference type="InterPro" id="IPR026444">
    <property type="entry name" value="Secre_tail"/>
</dbReference>
<gene>
    <name evidence="3" type="ORF">E5167_10875</name>
</gene>
<dbReference type="Proteomes" id="UP000307657">
    <property type="component" value="Unassembled WGS sequence"/>
</dbReference>
<reference evidence="3 4" key="1">
    <citation type="submission" date="2019-04" db="EMBL/GenBank/DDBJ databases">
        <title>Lacinutrix sp. nov., isolated from marine water.</title>
        <authorList>
            <person name="Kim W."/>
        </authorList>
    </citation>
    <scope>NUCLEOTIDE SEQUENCE [LARGE SCALE GENOMIC DNA]</scope>
    <source>
        <strain evidence="3 4">CAU 1491</strain>
    </source>
</reference>
<dbReference type="EMBL" id="SUPL01000005">
    <property type="protein sequence ID" value="TJY34801.1"/>
    <property type="molecule type" value="Genomic_DNA"/>
</dbReference>
<evidence type="ECO:0000313" key="4">
    <source>
        <dbReference type="Proteomes" id="UP000307657"/>
    </source>
</evidence>
<proteinExistence type="predicted"/>
<sequence>MFPTNFKLLKIKKQLLIIFLSIPLITLGQTQIGSDIDGETAGDFSGYSVSLSSDGSIVAISADGNDGNGTDSGHVRVYENIGGVWTQIGSDIDGEAPGDTSGDSISLSSDGSIIAIGAPDNIPSGQARIYKNIGGVWTQIGSDIDGEALGDGFGELISLSSNRSVVAISALFNNENGTESGHVRVYDLSALLSLDDYVLSKFSLEPNPAKTHFNIHLKDNIELIKANIYNNLGQLVKEDNKENIKVSSFSKGIYFVEIITNKGKASKKIIIE</sequence>
<dbReference type="InterPro" id="IPR011043">
    <property type="entry name" value="Gal_Oxase/kelch_b-propeller"/>
</dbReference>
<dbReference type="Pfam" id="PF18962">
    <property type="entry name" value="Por_Secre_tail"/>
    <property type="match status" value="1"/>
</dbReference>
<evidence type="ECO:0000259" key="2">
    <source>
        <dbReference type="Pfam" id="PF18962"/>
    </source>
</evidence>
<dbReference type="AlphaFoldDB" id="A0A4U0ESS5"/>
<evidence type="ECO:0000313" key="3">
    <source>
        <dbReference type="EMBL" id="TJY34801.1"/>
    </source>
</evidence>
<name>A0A4U0ESS5_9FLAO</name>
<evidence type="ECO:0000256" key="1">
    <source>
        <dbReference type="ARBA" id="ARBA00022729"/>
    </source>
</evidence>
<dbReference type="PANTHER" id="PTHR36220">
    <property type="entry name" value="UNNAMED PRODUCT"/>
    <property type="match status" value="1"/>
</dbReference>
<comment type="caution">
    <text evidence="3">The sequence shown here is derived from an EMBL/GenBank/DDBJ whole genome shotgun (WGS) entry which is preliminary data.</text>
</comment>
<accession>A0A4U0ESS5</accession>
<keyword evidence="4" id="KW-1185">Reference proteome</keyword>
<keyword evidence="1" id="KW-0732">Signal</keyword>
<organism evidence="3 4">
    <name type="scientific">Pontimicrobium aquaticum</name>
    <dbReference type="NCBI Taxonomy" id="2565367"/>
    <lineage>
        <taxon>Bacteria</taxon>
        <taxon>Pseudomonadati</taxon>
        <taxon>Bacteroidota</taxon>
        <taxon>Flavobacteriia</taxon>
        <taxon>Flavobacteriales</taxon>
        <taxon>Flavobacteriaceae</taxon>
        <taxon>Pontimicrobium</taxon>
    </lineage>
</organism>
<dbReference type="OrthoDB" id="1403372at2"/>
<dbReference type="PANTHER" id="PTHR36220:SF1">
    <property type="entry name" value="GAMMA TUBULIN COMPLEX COMPONENT C-TERMINAL DOMAIN-CONTAINING PROTEIN"/>
    <property type="match status" value="1"/>
</dbReference>
<dbReference type="SUPFAM" id="SSF50965">
    <property type="entry name" value="Galactose oxidase, central domain"/>
    <property type="match status" value="1"/>
</dbReference>
<dbReference type="NCBIfam" id="TIGR04183">
    <property type="entry name" value="Por_Secre_tail"/>
    <property type="match status" value="1"/>
</dbReference>